<keyword evidence="2" id="KW-0472">Membrane</keyword>
<dbReference type="EMBL" id="KJ434938">
    <property type="protein sequence ID" value="AHV78242.1"/>
    <property type="molecule type" value="Genomic_DNA"/>
</dbReference>
<name>X4Y4R6_9PEZI</name>
<organism evidence="3">
    <name type="scientific">Lasiodiplodia theobromae</name>
    <dbReference type="NCBI Taxonomy" id="45133"/>
    <lineage>
        <taxon>Eukaryota</taxon>
        <taxon>Fungi</taxon>
        <taxon>Dikarya</taxon>
        <taxon>Ascomycota</taxon>
        <taxon>Pezizomycotina</taxon>
        <taxon>Dothideomycetes</taxon>
        <taxon>Dothideomycetes incertae sedis</taxon>
        <taxon>Botryosphaeriales</taxon>
        <taxon>Botryosphaeriaceae</taxon>
        <taxon>Lasiodiplodia</taxon>
    </lineage>
</organism>
<keyword evidence="2" id="KW-1133">Transmembrane helix</keyword>
<feature type="transmembrane region" description="Helical" evidence="2">
    <location>
        <begin position="35"/>
        <end position="63"/>
    </location>
</feature>
<evidence type="ECO:0000256" key="1">
    <source>
        <dbReference type="SAM" id="MobiDB-lite"/>
    </source>
</evidence>
<accession>X4Y4R6</accession>
<feature type="transmembrane region" description="Helical" evidence="2">
    <location>
        <begin position="555"/>
        <end position="577"/>
    </location>
</feature>
<reference evidence="3" key="1">
    <citation type="journal article" date="2014" name="ACS Chem. Biol.">
        <title>Insights into the biosynthesis of 12-membered resorcylic acid lactones from heterologous production in Saccharomyces cerevisiae.</title>
        <authorList>
            <person name="Xu Y."/>
            <person name="Zhou T."/>
            <person name="Espinosa-Artiles P."/>
            <person name="Tang Y."/>
            <person name="Zhan J."/>
            <person name="Molnar I."/>
        </authorList>
    </citation>
    <scope>NUCLEOTIDE SEQUENCE</scope>
</reference>
<feature type="transmembrane region" description="Helical" evidence="2">
    <location>
        <begin position="83"/>
        <end position="100"/>
    </location>
</feature>
<dbReference type="AlphaFoldDB" id="X4Y4R6"/>
<protein>
    <submittedName>
        <fullName evidence="3">Uncharacterized protein</fullName>
    </submittedName>
</protein>
<evidence type="ECO:0000256" key="2">
    <source>
        <dbReference type="SAM" id="Phobius"/>
    </source>
</evidence>
<evidence type="ECO:0000313" key="3">
    <source>
        <dbReference type="EMBL" id="AHV78242.1"/>
    </source>
</evidence>
<proteinExistence type="predicted"/>
<sequence length="709" mass="78581">MDSALYDVHTGTWTNWAHGRILGATLTTTPADGTLLIAFISLFITLVGTHFWRIGCFIFHYSYSTEAARDGLYHQRQAILRNSANGASGLWSLALVLLAWRRNAKQPFRRIIPLVIFTLVTLGAFGVASTFSSRISTLTGKTVLISSKNCGVLDGSAQRNVSDSSVYLVPYFSQKLASSSNYVQQCYNGQSGSNGCTLFVKESLPVTTVTNATCPFSGDICKSQDSNIRIDTGYLDSNLDFGINTPRDQHWLYRRVTHCAPLKTEGYRESVSKLDGGLDIPYMKYFFGGRTGLGNGNLTYEYPILQKSQVYAENFQSAFADYSLSILAVNYYNGSISRDQSHFTPIQALQRPDADLYMIFLSSNAVMFTKETDDPWYSAHDHAGRIYSVFDKTAITDVYFADEPASPLACLIQHQVCDPQSTSNTTCTPLVSALDLREAAAAIWSDEDGLSSFMFSAGAGNLDGTSVSTLIMQSGLDSDSRRSFGEQGPIPNNQWQRDVARWTNISLAYTQQSYLDAASGPSDPQVEQFYTGPLNDDHRRLCRNQMILTTAYTNFSIFGLATVFVVGGLIIFISYAIEPVMRWRKRSRHAYATLEWTMNDTLQMQRMAHEELGMGRWTNCDRDVPITEGRDRLAVLDLEDLKHPRLKVPPDTFEDILAGKPERGRGESGEEATPEKSVRTTESEVGSGTGDLEEGLEAASPRGLRESTH</sequence>
<feature type="transmembrane region" description="Helical" evidence="2">
    <location>
        <begin position="112"/>
        <end position="131"/>
    </location>
</feature>
<keyword evidence="2" id="KW-0812">Transmembrane</keyword>
<feature type="region of interest" description="Disordered" evidence="1">
    <location>
        <begin position="651"/>
        <end position="709"/>
    </location>
</feature>
<feature type="compositionally biased region" description="Basic and acidic residues" evidence="1">
    <location>
        <begin position="660"/>
        <end position="682"/>
    </location>
</feature>